<sequence length="431" mass="47814">MPSGGSSLTFGFFTSAFLRFGLATFLHFYYVTSLTVPSSSCYALDNTSRLVDFTEWTGHTFEYDGKDADLVVRFCKDVERCSQATANSYYSDVGYIDFGRYETSNYFAAGSAPVDFVQGYYNGDLQNCEHSFDQMGRISQVDIICGSCLNGACTGQSGCICSVSYDESLCRVHAQLAIPCTNRGSRVFEGFTVGFHPRSWEIVSNGMTQLGYEKLHNEFSFGTEQTHVSLYLTAKFSLSGLVRKPLIKVNPDKGLEVKLTGSAENGRAPTTLSPTVLNIYWRCEVARDTPYEIEIMVPVDGYDPIGFTLTKLCDYRQEREDDSTNGWATFGVLSCMYVSNQYLTNCCFIVSSMIICCGGFFYKSRVEHQHGLDALPGITVLSALLDKVSGSRSYRLGDVDSHNFANQTSWERPSASAQGNPRTEETRYGSI</sequence>
<dbReference type="AlphaFoldDB" id="A0A8J5H9Z6"/>
<comment type="caution">
    <text evidence="3">The sequence shown here is derived from an EMBL/GenBank/DDBJ whole genome shotgun (WGS) entry which is preliminary data.</text>
</comment>
<feature type="region of interest" description="Disordered" evidence="1">
    <location>
        <begin position="410"/>
        <end position="431"/>
    </location>
</feature>
<keyword evidence="4" id="KW-1185">Reference proteome</keyword>
<evidence type="ECO:0000256" key="1">
    <source>
        <dbReference type="SAM" id="MobiDB-lite"/>
    </source>
</evidence>
<feature type="compositionally biased region" description="Basic and acidic residues" evidence="1">
    <location>
        <begin position="422"/>
        <end position="431"/>
    </location>
</feature>
<evidence type="ECO:0008006" key="5">
    <source>
        <dbReference type="Google" id="ProtNLM"/>
    </source>
</evidence>
<feature type="compositionally biased region" description="Polar residues" evidence="1">
    <location>
        <begin position="410"/>
        <end position="421"/>
    </location>
</feature>
<dbReference type="PANTHER" id="PTHR35752:SF1">
    <property type="entry name" value="G-PROTEIN COUPLED RECEPTOR"/>
    <property type="match status" value="1"/>
</dbReference>
<dbReference type="EMBL" id="JACMSC010000130">
    <property type="protein sequence ID" value="KAG6466718.1"/>
    <property type="molecule type" value="Genomic_DNA"/>
</dbReference>
<evidence type="ECO:0000313" key="4">
    <source>
        <dbReference type="Proteomes" id="UP000734854"/>
    </source>
</evidence>
<organism evidence="3 4">
    <name type="scientific">Zingiber officinale</name>
    <name type="common">Ginger</name>
    <name type="synonym">Amomum zingiber</name>
    <dbReference type="NCBI Taxonomy" id="94328"/>
    <lineage>
        <taxon>Eukaryota</taxon>
        <taxon>Viridiplantae</taxon>
        <taxon>Streptophyta</taxon>
        <taxon>Embryophyta</taxon>
        <taxon>Tracheophyta</taxon>
        <taxon>Spermatophyta</taxon>
        <taxon>Magnoliopsida</taxon>
        <taxon>Liliopsida</taxon>
        <taxon>Zingiberales</taxon>
        <taxon>Zingiberaceae</taxon>
        <taxon>Zingiber</taxon>
    </lineage>
</organism>
<dbReference type="EMBL" id="JACMSC010000008">
    <property type="protein sequence ID" value="KAG6512775.1"/>
    <property type="molecule type" value="Genomic_DNA"/>
</dbReference>
<accession>A0A8J5H9Z6</accession>
<reference evidence="3 4" key="1">
    <citation type="submission" date="2020-08" db="EMBL/GenBank/DDBJ databases">
        <title>Plant Genome Project.</title>
        <authorList>
            <person name="Zhang R.-G."/>
        </authorList>
    </citation>
    <scope>NUCLEOTIDE SEQUENCE [LARGE SCALE GENOMIC DNA]</scope>
    <source>
        <tissue evidence="3">Rhizome</tissue>
    </source>
</reference>
<dbReference type="PANTHER" id="PTHR35752">
    <property type="entry name" value="G-PROTEIN COUPLED RECEPTOR"/>
    <property type="match status" value="1"/>
</dbReference>
<evidence type="ECO:0000313" key="2">
    <source>
        <dbReference type="EMBL" id="KAG6466718.1"/>
    </source>
</evidence>
<evidence type="ECO:0000313" key="3">
    <source>
        <dbReference type="EMBL" id="KAG6512775.1"/>
    </source>
</evidence>
<name>A0A8J5H9Z6_ZINOF</name>
<proteinExistence type="predicted"/>
<gene>
    <name evidence="3" type="ORF">ZIOFF_030904</name>
    <name evidence="2" type="ORF">ZIOFF_075456</name>
</gene>
<dbReference type="Proteomes" id="UP000734854">
    <property type="component" value="Unassembled WGS sequence"/>
</dbReference>
<protein>
    <recommendedName>
        <fullName evidence="5">AT4G36440-like protein</fullName>
    </recommendedName>
</protein>